<dbReference type="GO" id="GO:0003723">
    <property type="term" value="F:RNA binding"/>
    <property type="evidence" value="ECO:0007669"/>
    <property type="project" value="UniProtKB-UniRule"/>
</dbReference>
<dbReference type="InterPro" id="IPR004114">
    <property type="entry name" value="THUMP_dom"/>
</dbReference>
<gene>
    <name evidence="4" type="ORF">BJ508DRAFT_93566</name>
</gene>
<dbReference type="SUPFAM" id="SSF143437">
    <property type="entry name" value="THUMP domain-like"/>
    <property type="match status" value="1"/>
</dbReference>
<keyword evidence="1" id="KW-0694">RNA-binding</keyword>
<dbReference type="SMART" id="SM00981">
    <property type="entry name" value="THUMP"/>
    <property type="match status" value="1"/>
</dbReference>
<proteinExistence type="predicted"/>
<name>A0A3N4IC66_ASCIM</name>
<dbReference type="PANTHER" id="PTHR13452:SF10">
    <property type="entry name" value="THUMP DOMAIN-CONTAINING PROTEIN 1"/>
    <property type="match status" value="1"/>
</dbReference>
<dbReference type="Gene3D" id="3.30.2300.10">
    <property type="entry name" value="THUMP superfamily"/>
    <property type="match status" value="1"/>
</dbReference>
<dbReference type="GO" id="GO:0006400">
    <property type="term" value="P:tRNA modification"/>
    <property type="evidence" value="ECO:0007669"/>
    <property type="project" value="InterPro"/>
</dbReference>
<dbReference type="FunFam" id="3.30.2300.10:FF:000001">
    <property type="entry name" value="THUMP domain-containing protein 1"/>
    <property type="match status" value="1"/>
</dbReference>
<feature type="compositionally biased region" description="Basic and acidic residues" evidence="2">
    <location>
        <begin position="1"/>
        <end position="11"/>
    </location>
</feature>
<dbReference type="CDD" id="cd11717">
    <property type="entry name" value="THUMP_THUMPD1_like"/>
    <property type="match status" value="1"/>
</dbReference>
<dbReference type="Pfam" id="PF02926">
    <property type="entry name" value="THUMP"/>
    <property type="match status" value="1"/>
</dbReference>
<dbReference type="Proteomes" id="UP000275078">
    <property type="component" value="Unassembled WGS sequence"/>
</dbReference>
<feature type="region of interest" description="Disordered" evidence="2">
    <location>
        <begin position="1"/>
        <end position="30"/>
    </location>
</feature>
<dbReference type="OrthoDB" id="367221at2759"/>
<dbReference type="PANTHER" id="PTHR13452">
    <property type="entry name" value="THUMP DOMAIN CONTAINING PROTEIN 1-RELATED"/>
    <property type="match status" value="1"/>
</dbReference>
<evidence type="ECO:0000313" key="5">
    <source>
        <dbReference type="Proteomes" id="UP000275078"/>
    </source>
</evidence>
<evidence type="ECO:0000259" key="3">
    <source>
        <dbReference type="PROSITE" id="PS51165"/>
    </source>
</evidence>
<accession>A0A3N4IC66</accession>
<evidence type="ECO:0000256" key="1">
    <source>
        <dbReference type="PROSITE-ProRule" id="PRU00529"/>
    </source>
</evidence>
<protein>
    <recommendedName>
        <fullName evidence="3">THUMP domain-containing protein</fullName>
    </recommendedName>
</protein>
<organism evidence="4 5">
    <name type="scientific">Ascobolus immersus RN42</name>
    <dbReference type="NCBI Taxonomy" id="1160509"/>
    <lineage>
        <taxon>Eukaryota</taxon>
        <taxon>Fungi</taxon>
        <taxon>Dikarya</taxon>
        <taxon>Ascomycota</taxon>
        <taxon>Pezizomycotina</taxon>
        <taxon>Pezizomycetes</taxon>
        <taxon>Pezizales</taxon>
        <taxon>Ascobolaceae</taxon>
        <taxon>Ascobolus</taxon>
    </lineage>
</organism>
<dbReference type="STRING" id="1160509.A0A3N4IC66"/>
<dbReference type="InterPro" id="IPR040183">
    <property type="entry name" value="THUMPD1-like"/>
</dbReference>
<dbReference type="AlphaFoldDB" id="A0A3N4IC66"/>
<feature type="domain" description="THUMP" evidence="3">
    <location>
        <begin position="146"/>
        <end position="254"/>
    </location>
</feature>
<reference evidence="4 5" key="1">
    <citation type="journal article" date="2018" name="Nat. Ecol. Evol.">
        <title>Pezizomycetes genomes reveal the molecular basis of ectomycorrhizal truffle lifestyle.</title>
        <authorList>
            <person name="Murat C."/>
            <person name="Payen T."/>
            <person name="Noel B."/>
            <person name="Kuo A."/>
            <person name="Morin E."/>
            <person name="Chen J."/>
            <person name="Kohler A."/>
            <person name="Krizsan K."/>
            <person name="Balestrini R."/>
            <person name="Da Silva C."/>
            <person name="Montanini B."/>
            <person name="Hainaut M."/>
            <person name="Levati E."/>
            <person name="Barry K.W."/>
            <person name="Belfiori B."/>
            <person name="Cichocki N."/>
            <person name="Clum A."/>
            <person name="Dockter R.B."/>
            <person name="Fauchery L."/>
            <person name="Guy J."/>
            <person name="Iotti M."/>
            <person name="Le Tacon F."/>
            <person name="Lindquist E.A."/>
            <person name="Lipzen A."/>
            <person name="Malagnac F."/>
            <person name="Mello A."/>
            <person name="Molinier V."/>
            <person name="Miyauchi S."/>
            <person name="Poulain J."/>
            <person name="Riccioni C."/>
            <person name="Rubini A."/>
            <person name="Sitrit Y."/>
            <person name="Splivallo R."/>
            <person name="Traeger S."/>
            <person name="Wang M."/>
            <person name="Zifcakova L."/>
            <person name="Wipf D."/>
            <person name="Zambonelli A."/>
            <person name="Paolocci F."/>
            <person name="Nowrousian M."/>
            <person name="Ottonello S."/>
            <person name="Baldrian P."/>
            <person name="Spatafora J.W."/>
            <person name="Henrissat B."/>
            <person name="Nagy L.G."/>
            <person name="Aury J.M."/>
            <person name="Wincker P."/>
            <person name="Grigoriev I.V."/>
            <person name="Bonfante P."/>
            <person name="Martin F.M."/>
        </authorList>
    </citation>
    <scope>NUCLEOTIDE SEQUENCE [LARGE SCALE GENOMIC DNA]</scope>
    <source>
        <strain evidence="4 5">RN42</strain>
    </source>
</reference>
<evidence type="ECO:0000256" key="2">
    <source>
        <dbReference type="SAM" id="MobiDB-lite"/>
    </source>
</evidence>
<dbReference type="PROSITE" id="PS51165">
    <property type="entry name" value="THUMP"/>
    <property type="match status" value="1"/>
</dbReference>
<keyword evidence="5" id="KW-1185">Reference proteome</keyword>
<dbReference type="EMBL" id="ML119673">
    <property type="protein sequence ID" value="RPA82248.1"/>
    <property type="molecule type" value="Genomic_DNA"/>
</dbReference>
<sequence length="274" mass="30347">MTARKTREGTRSKSNYLAKAHNNTSTPNGEAVQTGFRPGLAGIFITCERKKEARCVSEMNGILDRYATQMYGISEDGDVEKDEDDDEEGDLEAMLDKGLDQLANAKKSKQDRPFYSIKIDCQCLAFFAVKPPLVPTDIVAKICSDAAAPDSDLNFRFAQRLTPITLTGKATVDGLEELGKQVLPPIFHVEGATPLKFAIQATIRNSNNLTREDIFRTVAGCVGREKGHKVELKDFDVLILVVVYKNIAGMSVVRDFNKLAKFNVSQIQEIRINL</sequence>
<evidence type="ECO:0000313" key="4">
    <source>
        <dbReference type="EMBL" id="RPA82248.1"/>
    </source>
</evidence>